<reference evidence="4 5" key="1">
    <citation type="submission" date="2018-03" db="EMBL/GenBank/DDBJ databases">
        <title>Ahniella affigens gen. nov., sp. nov., a gammaproteobacterium isolated from sandy soil near a stream.</title>
        <authorList>
            <person name="Ko Y."/>
            <person name="Kim J.-H."/>
        </authorList>
    </citation>
    <scope>NUCLEOTIDE SEQUENCE [LARGE SCALE GENOMIC DNA]</scope>
    <source>
        <strain evidence="4 5">D13</strain>
    </source>
</reference>
<feature type="transmembrane region" description="Helical" evidence="1">
    <location>
        <begin position="413"/>
        <end position="429"/>
    </location>
</feature>
<dbReference type="RefSeq" id="WP_106893120.1">
    <property type="nucleotide sequence ID" value="NZ_CP027860.1"/>
</dbReference>
<evidence type="ECO:0000313" key="4">
    <source>
        <dbReference type="EMBL" id="AVP99200.1"/>
    </source>
</evidence>
<evidence type="ECO:0008006" key="6">
    <source>
        <dbReference type="Google" id="ProtNLM"/>
    </source>
</evidence>
<gene>
    <name evidence="4" type="ORF">C7S18_19415</name>
</gene>
<evidence type="ECO:0000259" key="3">
    <source>
        <dbReference type="Pfam" id="PF14402"/>
    </source>
</evidence>
<dbReference type="Proteomes" id="UP000241074">
    <property type="component" value="Chromosome"/>
</dbReference>
<protein>
    <recommendedName>
        <fullName evidence="6">Gonadoliberin III</fullName>
    </recommendedName>
</protein>
<dbReference type="Pfam" id="PF14402">
    <property type="entry name" value="7TM_transglut"/>
    <property type="match status" value="1"/>
</dbReference>
<feature type="transmembrane region" description="Helical" evidence="1">
    <location>
        <begin position="469"/>
        <end position="491"/>
    </location>
</feature>
<dbReference type="EMBL" id="CP027860">
    <property type="protein sequence ID" value="AVP99200.1"/>
    <property type="molecule type" value="Genomic_DNA"/>
</dbReference>
<feature type="transmembrane region" description="Helical" evidence="1">
    <location>
        <begin position="384"/>
        <end position="406"/>
    </location>
</feature>
<sequence>MKKTQLYILALLIAALGLSAFAYKWKVLKFPVAPNEQTEIWEIQARVEFEPKKGPNKVTLQIPNNPPGYAVINENFLARDYGMSIEPGKGSRAVQWQIRRARGVQALYYRATIYRDQHEVIDAAEPKPVTAKTYEEPFATARAGLLDSVREKSVDSASFAGELVRRLHDSNPSQEVQLLTETFNSQHDTVKLAKDLLADRQIAARIIYGLELVEQDAGNTLTPFLQVWDSDQKTWRTLNAINGVEGFPENFFLWSTAQKPVLLVEDNDDATVEFTAKTSLDDALETAKERLRAKDRNLIAYSLLDLPLDAQEVYKILLLVPIGAFIMLLLRNIVGIKTFGTFMPVLIALAFNWTGVIAGFVLFVVIISLGLLVRFYMERLKLLLVPRLTAVLIVVVLLMAMVSVISHKLDQPVGLNVALFPMIILTMTIERVSVAWEERGAGYAIRQAMGSLIIASLAYLVMREPHLQHLIFVFPELLLVLFAVTLVLGRYSGYRLTELFRFRNLAKDPIAESSDKAAP</sequence>
<dbReference type="Pfam" id="PF14400">
    <property type="entry name" value="Transglut_i_TM"/>
    <property type="match status" value="1"/>
</dbReference>
<keyword evidence="1" id="KW-0472">Membrane</keyword>
<keyword evidence="5" id="KW-1185">Reference proteome</keyword>
<dbReference type="KEGG" id="xba:C7S18_19415"/>
<proteinExistence type="predicted"/>
<dbReference type="AlphaFoldDB" id="A0A2P1PWI4"/>
<accession>A0A2P1PWI4</accession>
<dbReference type="InterPro" id="IPR025840">
    <property type="entry name" value="7TM_transglut"/>
</dbReference>
<feature type="domain" description="7 transmembrane helices usually fused to an inactive transglutaminase" evidence="3">
    <location>
        <begin position="260"/>
        <end position="505"/>
    </location>
</feature>
<dbReference type="InterPro" id="IPR025838">
    <property type="entry name" value="Transglut_i_TM"/>
</dbReference>
<feature type="transmembrane region" description="Helical" evidence="1">
    <location>
        <begin position="441"/>
        <end position="462"/>
    </location>
</feature>
<organism evidence="4 5">
    <name type="scientific">Ahniella affigens</name>
    <dbReference type="NCBI Taxonomy" id="2021234"/>
    <lineage>
        <taxon>Bacteria</taxon>
        <taxon>Pseudomonadati</taxon>
        <taxon>Pseudomonadota</taxon>
        <taxon>Gammaproteobacteria</taxon>
        <taxon>Lysobacterales</taxon>
        <taxon>Rhodanobacteraceae</taxon>
        <taxon>Ahniella</taxon>
    </lineage>
</organism>
<keyword evidence="1" id="KW-1133">Transmembrane helix</keyword>
<keyword evidence="1" id="KW-0812">Transmembrane</keyword>
<feature type="transmembrane region" description="Helical" evidence="1">
    <location>
        <begin position="346"/>
        <end position="372"/>
    </location>
</feature>
<evidence type="ECO:0000313" key="5">
    <source>
        <dbReference type="Proteomes" id="UP000241074"/>
    </source>
</evidence>
<evidence type="ECO:0000259" key="2">
    <source>
        <dbReference type="Pfam" id="PF14400"/>
    </source>
</evidence>
<feature type="transmembrane region" description="Helical" evidence="1">
    <location>
        <begin position="313"/>
        <end position="334"/>
    </location>
</feature>
<reference evidence="4 5" key="2">
    <citation type="submission" date="2018-03" db="EMBL/GenBank/DDBJ databases">
        <authorList>
            <person name="Keele B.F."/>
        </authorList>
    </citation>
    <scope>NUCLEOTIDE SEQUENCE [LARGE SCALE GENOMIC DNA]</scope>
    <source>
        <strain evidence="4 5">D13</strain>
    </source>
</reference>
<dbReference type="OrthoDB" id="253840at2"/>
<name>A0A2P1PWI4_9GAMM</name>
<evidence type="ECO:0000256" key="1">
    <source>
        <dbReference type="SAM" id="Phobius"/>
    </source>
</evidence>
<feature type="domain" description="Inactive transglutaminase fused to 7 transmembrane helices" evidence="2">
    <location>
        <begin position="23"/>
        <end position="181"/>
    </location>
</feature>